<reference evidence="1 4" key="1">
    <citation type="submission" date="2019-03" db="EMBL/GenBank/DDBJ databases">
        <title>An improved genome assembly of the fluke Schistosoma japonicum.</title>
        <authorList>
            <person name="Hu W."/>
            <person name="Luo F."/>
            <person name="Yin M."/>
            <person name="Mo X."/>
            <person name="Sun C."/>
            <person name="Wu Q."/>
            <person name="Zhu B."/>
            <person name="Xiang M."/>
            <person name="Wang J."/>
            <person name="Wang Y."/>
            <person name="Zhang T."/>
            <person name="Xu B."/>
            <person name="Zheng H."/>
            <person name="Feng Z."/>
        </authorList>
    </citation>
    <scope>NUCLEOTIDE SEQUENCE [LARGE SCALE GENOMIC DNA]</scope>
    <source>
        <strain evidence="1">HuSjv2</strain>
        <tissue evidence="1">Worms</tissue>
    </source>
</reference>
<evidence type="ECO:0000313" key="3">
    <source>
        <dbReference type="EMBL" id="TNN12199.1"/>
    </source>
</evidence>
<accession>A0A4Z2D6S4</accession>
<dbReference type="Proteomes" id="UP000311919">
    <property type="component" value="Unassembled WGS sequence"/>
</dbReference>
<evidence type="ECO:0000313" key="1">
    <source>
        <dbReference type="EMBL" id="TNN12197.1"/>
    </source>
</evidence>
<proteinExistence type="predicted"/>
<protein>
    <submittedName>
        <fullName evidence="1">Uncharacterized protein</fullName>
    </submittedName>
</protein>
<keyword evidence="4" id="KW-1185">Reference proteome</keyword>
<dbReference type="EMBL" id="SKCS01000253">
    <property type="protein sequence ID" value="TNN12199.1"/>
    <property type="molecule type" value="Genomic_DNA"/>
</dbReference>
<evidence type="ECO:0000313" key="4">
    <source>
        <dbReference type="Proteomes" id="UP000311919"/>
    </source>
</evidence>
<dbReference type="EMBL" id="SKCS01000253">
    <property type="protein sequence ID" value="TNN12198.1"/>
    <property type="molecule type" value="Genomic_DNA"/>
</dbReference>
<dbReference type="EMBL" id="SKCS01000253">
    <property type="protein sequence ID" value="TNN12197.1"/>
    <property type="molecule type" value="Genomic_DNA"/>
</dbReference>
<gene>
    <name evidence="1" type="ORF">EWB00_003975</name>
    <name evidence="2" type="ORF">EWB00_003977</name>
    <name evidence="3" type="ORF">EWB00_003979</name>
</gene>
<comment type="caution">
    <text evidence="1">The sequence shown here is derived from an EMBL/GenBank/DDBJ whole genome shotgun (WGS) entry which is preliminary data.</text>
</comment>
<dbReference type="AlphaFoldDB" id="A0A4Z2D6S4"/>
<sequence length="132" mass="14839">MDLVTYHILFACMQKHASTVNTVHLNPLRRYDSSQNRLHVGLSWLEDLQKASQDNANHTNICIGDVKTPTSGQILDSMHPPDTSYITALSISVVFNQLTFANGDPCARMYDNTMFVVVLSRYVFYAVSILIT</sequence>
<name>A0A4Z2D6S4_SCHJA</name>
<organism evidence="1 4">
    <name type="scientific">Schistosoma japonicum</name>
    <name type="common">Blood fluke</name>
    <dbReference type="NCBI Taxonomy" id="6182"/>
    <lineage>
        <taxon>Eukaryota</taxon>
        <taxon>Metazoa</taxon>
        <taxon>Spiralia</taxon>
        <taxon>Lophotrochozoa</taxon>
        <taxon>Platyhelminthes</taxon>
        <taxon>Trematoda</taxon>
        <taxon>Digenea</taxon>
        <taxon>Strigeidida</taxon>
        <taxon>Schistosomatoidea</taxon>
        <taxon>Schistosomatidae</taxon>
        <taxon>Schistosoma</taxon>
    </lineage>
</organism>
<evidence type="ECO:0000313" key="2">
    <source>
        <dbReference type="EMBL" id="TNN12198.1"/>
    </source>
</evidence>